<keyword evidence="6" id="KW-0963">Cytoplasm</keyword>
<dbReference type="SUPFAM" id="SSF51735">
    <property type="entry name" value="NAD(P)-binding Rossmann-fold domains"/>
    <property type="match status" value="1"/>
</dbReference>
<dbReference type="EMBL" id="WNWW01000628">
    <property type="protein sequence ID" value="KAF3422895.1"/>
    <property type="molecule type" value="Genomic_DNA"/>
</dbReference>
<protein>
    <recommendedName>
        <fullName evidence="5">Sepiapterin reductase</fullName>
        <ecNumber evidence="4">1.1.1.153</ecNumber>
    </recommendedName>
</protein>
<dbReference type="InterPro" id="IPR028039">
    <property type="entry name" value="CCDC32"/>
</dbReference>
<comment type="subcellular location">
    <subcellularLocation>
        <location evidence="1">Cytoplasm</location>
    </subcellularLocation>
</comment>
<dbReference type="InterPro" id="IPR036291">
    <property type="entry name" value="NAD(P)-bd_dom_sf"/>
</dbReference>
<keyword evidence="10" id="KW-1185">Reference proteome</keyword>
<comment type="caution">
    <text evidence="9">The sequence shown here is derived from an EMBL/GenBank/DDBJ whole genome shotgun (WGS) entry which is preliminary data.</text>
</comment>
<comment type="subunit">
    <text evidence="3">Homodimer.</text>
</comment>
<dbReference type="InterPro" id="IPR002347">
    <property type="entry name" value="SDR_fam"/>
</dbReference>
<reference evidence="9" key="1">
    <citation type="submission" date="2019-11" db="EMBL/GenBank/DDBJ databases">
        <title>The nuclear and mitochondrial genomes of Frieseomelitta varia - a highly eusocial stingless bee (Meliponini) with a permanently sterile worker caste.</title>
        <authorList>
            <person name="Freitas F.C.P."/>
            <person name="Lourenco A.P."/>
            <person name="Nunes F.M.F."/>
            <person name="Paschoal A.R."/>
            <person name="Abreu F.C.P."/>
            <person name="Barbin F.O."/>
            <person name="Bataglia L."/>
            <person name="Cardoso-Junior C.A.M."/>
            <person name="Cervoni M.S."/>
            <person name="Silva S.R."/>
            <person name="Dalarmi F."/>
            <person name="Del Lama M.A."/>
            <person name="Depintor T.S."/>
            <person name="Ferreira K.M."/>
            <person name="Goria P.S."/>
            <person name="Jaskot M.C."/>
            <person name="Lago D.C."/>
            <person name="Luna-Lucena D."/>
            <person name="Moda L.M."/>
            <person name="Nascimento L."/>
            <person name="Pedrino M."/>
            <person name="Rabico F.O."/>
            <person name="Sanches F.C."/>
            <person name="Santos D.E."/>
            <person name="Santos C.G."/>
            <person name="Vieira J."/>
            <person name="Lopes T.F."/>
            <person name="Barchuk A.R."/>
            <person name="Hartfelder K."/>
            <person name="Simoes Z.L.P."/>
            <person name="Bitondi M.M.G."/>
            <person name="Pinheiro D.G."/>
        </authorList>
    </citation>
    <scope>NUCLEOTIDE SEQUENCE</scope>
    <source>
        <strain evidence="9">USP_RPSP 00005682</strain>
        <tissue evidence="9">Whole individual</tissue>
    </source>
</reference>
<dbReference type="Pfam" id="PF00106">
    <property type="entry name" value="adh_short"/>
    <property type="match status" value="1"/>
</dbReference>
<dbReference type="FunFam" id="3.40.50.720:FF:000259">
    <property type="entry name" value="Sepiapterin reductase"/>
    <property type="match status" value="1"/>
</dbReference>
<dbReference type="Gene3D" id="3.40.50.720">
    <property type="entry name" value="NAD(P)-binding Rossmann-like Domain"/>
    <property type="match status" value="1"/>
</dbReference>
<comment type="similarity">
    <text evidence="2">Belongs to the sepiapterin reductase family.</text>
</comment>
<evidence type="ECO:0000256" key="8">
    <source>
        <dbReference type="ARBA" id="ARBA00023002"/>
    </source>
</evidence>
<keyword evidence="7" id="KW-0521">NADP</keyword>
<dbReference type="GO" id="GO:0006729">
    <property type="term" value="P:tetrahydrobiopterin biosynthetic process"/>
    <property type="evidence" value="ECO:0007669"/>
    <property type="project" value="InterPro"/>
</dbReference>
<dbReference type="GO" id="GO:0005737">
    <property type="term" value="C:cytoplasm"/>
    <property type="evidence" value="ECO:0007669"/>
    <property type="project" value="UniProtKB-SubCell"/>
</dbReference>
<dbReference type="GO" id="GO:0004757">
    <property type="term" value="F:sepiapterin reductase (NADP+) activity"/>
    <property type="evidence" value="ECO:0007669"/>
    <property type="project" value="UniProtKB-EC"/>
</dbReference>
<dbReference type="PRINTS" id="PR00081">
    <property type="entry name" value="GDHRDH"/>
</dbReference>
<dbReference type="PANTHER" id="PTHR44085">
    <property type="entry name" value="SEPIAPTERIN REDUCTASE"/>
    <property type="match status" value="1"/>
</dbReference>
<evidence type="ECO:0000256" key="4">
    <source>
        <dbReference type="ARBA" id="ARBA00013075"/>
    </source>
</evidence>
<accession>A0A833RTE5</accession>
<dbReference type="EC" id="1.1.1.153" evidence="4"/>
<dbReference type="InterPro" id="IPR051721">
    <property type="entry name" value="Biopterin_syn/organic_redct"/>
</dbReference>
<evidence type="ECO:0000313" key="10">
    <source>
        <dbReference type="Proteomes" id="UP000655588"/>
    </source>
</evidence>
<evidence type="ECO:0000256" key="5">
    <source>
        <dbReference type="ARBA" id="ARBA00019170"/>
    </source>
</evidence>
<keyword evidence="8" id="KW-0560">Oxidoreductase</keyword>
<organism evidence="9 10">
    <name type="scientific">Frieseomelitta varia</name>
    <dbReference type="NCBI Taxonomy" id="561572"/>
    <lineage>
        <taxon>Eukaryota</taxon>
        <taxon>Metazoa</taxon>
        <taxon>Ecdysozoa</taxon>
        <taxon>Arthropoda</taxon>
        <taxon>Hexapoda</taxon>
        <taxon>Insecta</taxon>
        <taxon>Pterygota</taxon>
        <taxon>Neoptera</taxon>
        <taxon>Endopterygota</taxon>
        <taxon>Hymenoptera</taxon>
        <taxon>Apocrita</taxon>
        <taxon>Aculeata</taxon>
        <taxon>Apoidea</taxon>
        <taxon>Anthophila</taxon>
        <taxon>Apidae</taxon>
        <taxon>Frieseomelitta</taxon>
    </lineage>
</organism>
<sequence length="390" mass="43763">MNTDITDPWCGTDVPESSNDKCKNCFEDSFVENQTQHIKLADSEEYLEKLCKLKSLQKASSKKDLVTSLFEAKEDSIARLITSGCKIETEEETELTSNPLIRHIAPHLQALTANELVHLLKADVLQIVNESVLSGKVFLVVTGASRGIGKQLAISIGSVLEKGSHMLLLATNLNALKETAKNIPASVSVDTVSADLAKTTKDKLHDIIMQSLKDQTLHQFDRVVVIHNVGSLGPMNQCTNDLTDINMWHDYYDLNVFVPAILNGVIMQIFNEKTNTEKLVINITSLYGIKPGKYLSYYCSGKAAREMFFKVFAVENPEINVLNYSPGPVETDMYYEICNDFADKQVKTEFKDMLMKKTVLTCEQTVNRLLTVLKEQKYKSGDHVDYYDEL</sequence>
<evidence type="ECO:0000256" key="2">
    <source>
        <dbReference type="ARBA" id="ARBA00010483"/>
    </source>
</evidence>
<dbReference type="Proteomes" id="UP000655588">
    <property type="component" value="Unassembled WGS sequence"/>
</dbReference>
<gene>
    <name evidence="9" type="ORF">E2986_13179</name>
</gene>
<evidence type="ECO:0000256" key="3">
    <source>
        <dbReference type="ARBA" id="ARBA00011738"/>
    </source>
</evidence>
<dbReference type="NCBIfam" id="TIGR01500">
    <property type="entry name" value="sepiapter_red"/>
    <property type="match status" value="1"/>
</dbReference>
<dbReference type="InterPro" id="IPR006393">
    <property type="entry name" value="Sepiapterin_red"/>
</dbReference>
<name>A0A833RTE5_9HYME</name>
<dbReference type="AlphaFoldDB" id="A0A833RTE5"/>
<evidence type="ECO:0000256" key="7">
    <source>
        <dbReference type="ARBA" id="ARBA00022857"/>
    </source>
</evidence>
<evidence type="ECO:0000256" key="1">
    <source>
        <dbReference type="ARBA" id="ARBA00004496"/>
    </source>
</evidence>
<dbReference type="PANTHER" id="PTHR44085:SF2">
    <property type="entry name" value="SEPIAPTERIN REDUCTASE"/>
    <property type="match status" value="1"/>
</dbReference>
<evidence type="ECO:0000313" key="9">
    <source>
        <dbReference type="EMBL" id="KAF3422895.1"/>
    </source>
</evidence>
<evidence type="ECO:0000256" key="6">
    <source>
        <dbReference type="ARBA" id="ARBA00022490"/>
    </source>
</evidence>
<proteinExistence type="inferred from homology"/>
<dbReference type="Pfam" id="PF14989">
    <property type="entry name" value="CCDC32"/>
    <property type="match status" value="1"/>
</dbReference>